<proteinExistence type="predicted"/>
<dbReference type="EMBL" id="CAUYUE010000006">
    <property type="protein sequence ID" value="CAK0781302.1"/>
    <property type="molecule type" value="Genomic_DNA"/>
</dbReference>
<protein>
    <submittedName>
        <fullName evidence="1">Uncharacterized protein</fullName>
    </submittedName>
</protein>
<name>A0AAV1I757_9CHLO</name>
<gene>
    <name evidence="1" type="ORF">CVIRNUC_005338</name>
</gene>
<sequence length="109" mass="11781">MDAGGPSAEPLAKGKIEPIDWRVCENVYEAKQKLEYINHVIKIEQAACSSVAENAAHACHNRGFFLFIPSCASGKVPLRTPSALPVSSVTQPVKQGWGPFNSLCTNDQL</sequence>
<accession>A0AAV1I757</accession>
<keyword evidence="2" id="KW-1185">Reference proteome</keyword>
<dbReference type="Proteomes" id="UP001314263">
    <property type="component" value="Unassembled WGS sequence"/>
</dbReference>
<evidence type="ECO:0000313" key="2">
    <source>
        <dbReference type="Proteomes" id="UP001314263"/>
    </source>
</evidence>
<evidence type="ECO:0000313" key="1">
    <source>
        <dbReference type="EMBL" id="CAK0781302.1"/>
    </source>
</evidence>
<comment type="caution">
    <text evidence="1">The sequence shown here is derived from an EMBL/GenBank/DDBJ whole genome shotgun (WGS) entry which is preliminary data.</text>
</comment>
<dbReference type="AlphaFoldDB" id="A0AAV1I757"/>
<organism evidence="1 2">
    <name type="scientific">Coccomyxa viridis</name>
    <dbReference type="NCBI Taxonomy" id="1274662"/>
    <lineage>
        <taxon>Eukaryota</taxon>
        <taxon>Viridiplantae</taxon>
        <taxon>Chlorophyta</taxon>
        <taxon>core chlorophytes</taxon>
        <taxon>Trebouxiophyceae</taxon>
        <taxon>Trebouxiophyceae incertae sedis</taxon>
        <taxon>Coccomyxaceae</taxon>
        <taxon>Coccomyxa</taxon>
    </lineage>
</organism>
<reference evidence="1 2" key="1">
    <citation type="submission" date="2023-10" db="EMBL/GenBank/DDBJ databases">
        <authorList>
            <person name="Maclean D."/>
            <person name="Macfadyen A."/>
        </authorList>
    </citation>
    <scope>NUCLEOTIDE SEQUENCE [LARGE SCALE GENOMIC DNA]</scope>
</reference>